<dbReference type="AlphaFoldDB" id="A0AAW6TYW8"/>
<dbReference type="InterPro" id="IPR023296">
    <property type="entry name" value="Glyco_hydro_beta-prop_sf"/>
</dbReference>
<dbReference type="RefSeq" id="WP_349246148.1">
    <property type="nucleotide sequence ID" value="NZ_JASCXX010000024.1"/>
</dbReference>
<evidence type="ECO:0000256" key="2">
    <source>
        <dbReference type="ARBA" id="ARBA00022801"/>
    </source>
</evidence>
<evidence type="ECO:0000256" key="1">
    <source>
        <dbReference type="ARBA" id="ARBA00009902"/>
    </source>
</evidence>
<keyword evidence="2 4" id="KW-0378">Hydrolase</keyword>
<evidence type="ECO:0000313" key="8">
    <source>
        <dbReference type="Proteomes" id="UP001431776"/>
    </source>
</evidence>
<dbReference type="GO" id="GO:0005987">
    <property type="term" value="P:sucrose catabolic process"/>
    <property type="evidence" value="ECO:0007669"/>
    <property type="project" value="TreeGrafter"/>
</dbReference>
<comment type="similarity">
    <text evidence="1 4">Belongs to the glycosyl hydrolase 32 family.</text>
</comment>
<dbReference type="InterPro" id="IPR013320">
    <property type="entry name" value="ConA-like_dom_sf"/>
</dbReference>
<dbReference type="InterPro" id="IPR013189">
    <property type="entry name" value="Glyco_hydro_32_C"/>
</dbReference>
<evidence type="ECO:0000256" key="4">
    <source>
        <dbReference type="RuleBase" id="RU362110"/>
    </source>
</evidence>
<dbReference type="SMART" id="SM00640">
    <property type="entry name" value="Glyco_32"/>
    <property type="match status" value="1"/>
</dbReference>
<feature type="domain" description="Glycosyl hydrolase family 32 N-terminal" evidence="5">
    <location>
        <begin position="280"/>
        <end position="552"/>
    </location>
</feature>
<evidence type="ECO:0000256" key="3">
    <source>
        <dbReference type="ARBA" id="ARBA00023295"/>
    </source>
</evidence>
<dbReference type="EMBL" id="JASCXX010000024">
    <property type="protein sequence ID" value="MDI6450737.1"/>
    <property type="molecule type" value="Genomic_DNA"/>
</dbReference>
<organism evidence="7 8">
    <name type="scientific">Anaerobaca lacustris</name>
    <dbReference type="NCBI Taxonomy" id="3044600"/>
    <lineage>
        <taxon>Bacteria</taxon>
        <taxon>Pseudomonadati</taxon>
        <taxon>Planctomycetota</taxon>
        <taxon>Phycisphaerae</taxon>
        <taxon>Sedimentisphaerales</taxon>
        <taxon>Anaerobacaceae</taxon>
        <taxon>Anaerobaca</taxon>
    </lineage>
</organism>
<feature type="domain" description="Glycosyl hydrolase family 32 C-terminal" evidence="6">
    <location>
        <begin position="575"/>
        <end position="696"/>
    </location>
</feature>
<dbReference type="Pfam" id="PF00251">
    <property type="entry name" value="Glyco_hydro_32N"/>
    <property type="match status" value="1"/>
</dbReference>
<sequence>MQRWVLILLTMLLPGLCQGQREPDLLICDFEGPGYGSWEVTGNAFGNAPARGTLPGQLVVTGFRGRGLVNSFLNGDESKGTLTSPPFEIERRYIHFLIGGGGYPRLTCMDLIVDGRIVRTATGRNNRPGGSERLSSRVWDVSDFVGRTARIRIVDNHAGHWGHITVDHIFQSNSQTDFDQSKELLLSARYLNFPVKNGAAKRRARVVIDGSTVREFEIELADADPDFWVFLDVSAFRGKTATIEVDGLPRFSHGLNLIGQDDDIKGAEDLYREKYRPQFHFTSRRGWNNDSNGLVFHKGLYHLYYQHNPYGIQWGNMHWGHAVSTDLVHWTELPIALYPQQFGDWCFSGSAVVDGNDTAGFQSGDDPPIVAAYTSTGRGECIVYSNDGGMTFTEYEDNPVVKHQGRDPKVIWYGPGRHWVMALYHEIDDKRTIAFYTSDDLKSWQYASLIEGFYECPEIFELPIDGDADNARWVLYAADGTYLIGAFDGKTFTPESDKIRFDYGNCFYASQTYSDIPPADGRRIQIAWGRVEMPGMPFNQMMLFPVELTLRTTDDGPRLFAVPVREIERIQTPLRTWTNEKLTPRKDLLSGVRGDLLRIRTRFEPGDAERVTLDIRGVRIVYDAKARQLSCLDKTAPLSPKDGAIELDVLVDRTSIEVFANTGRLYMPMGVKFADENRSLRFFCEGGPIAVESLEVFEIASTWP</sequence>
<proteinExistence type="inferred from homology"/>
<protein>
    <submittedName>
        <fullName evidence="7">GH32 C-terminal domain-containing protein</fullName>
    </submittedName>
</protein>
<dbReference type="SUPFAM" id="SSF75005">
    <property type="entry name" value="Arabinanase/levansucrase/invertase"/>
    <property type="match status" value="1"/>
</dbReference>
<evidence type="ECO:0000313" key="7">
    <source>
        <dbReference type="EMBL" id="MDI6450737.1"/>
    </source>
</evidence>
<gene>
    <name evidence="7" type="ORF">QJ522_16885</name>
</gene>
<keyword evidence="3 4" id="KW-0326">Glycosidase</keyword>
<dbReference type="Gene3D" id="2.60.120.560">
    <property type="entry name" value="Exo-inulinase, domain 1"/>
    <property type="match status" value="1"/>
</dbReference>
<dbReference type="PANTHER" id="PTHR42800:SF1">
    <property type="entry name" value="EXOINULINASE INUD (AFU_ORTHOLOGUE AFUA_5G00480)"/>
    <property type="match status" value="1"/>
</dbReference>
<evidence type="ECO:0000259" key="5">
    <source>
        <dbReference type="Pfam" id="PF00251"/>
    </source>
</evidence>
<reference evidence="7" key="1">
    <citation type="submission" date="2023-05" db="EMBL/GenBank/DDBJ databases">
        <title>Anaerotaeda fermentans gen. nov., sp. nov., a novel anaerobic planctomycete of the new family within the order Sedimentisphaerales isolated from Taman Peninsula, Russia.</title>
        <authorList>
            <person name="Khomyakova M.A."/>
            <person name="Merkel A.Y."/>
            <person name="Slobodkin A.I."/>
        </authorList>
    </citation>
    <scope>NUCLEOTIDE SEQUENCE</scope>
    <source>
        <strain evidence="7">M17dextr</strain>
    </source>
</reference>
<dbReference type="SUPFAM" id="SSF49899">
    <property type="entry name" value="Concanavalin A-like lectins/glucanases"/>
    <property type="match status" value="1"/>
</dbReference>
<dbReference type="GO" id="GO:0004575">
    <property type="term" value="F:sucrose alpha-glucosidase activity"/>
    <property type="evidence" value="ECO:0007669"/>
    <property type="project" value="TreeGrafter"/>
</dbReference>
<dbReference type="Gene3D" id="2.115.10.20">
    <property type="entry name" value="Glycosyl hydrolase domain, family 43"/>
    <property type="match status" value="1"/>
</dbReference>
<name>A0AAW6TYW8_9BACT</name>
<accession>A0AAW6TYW8</accession>
<comment type="caution">
    <text evidence="7">The sequence shown here is derived from an EMBL/GenBank/DDBJ whole genome shotgun (WGS) entry which is preliminary data.</text>
</comment>
<dbReference type="InterPro" id="IPR001362">
    <property type="entry name" value="Glyco_hydro_32"/>
</dbReference>
<keyword evidence="8" id="KW-1185">Reference proteome</keyword>
<dbReference type="GO" id="GO:0005737">
    <property type="term" value="C:cytoplasm"/>
    <property type="evidence" value="ECO:0007669"/>
    <property type="project" value="TreeGrafter"/>
</dbReference>
<dbReference type="PANTHER" id="PTHR42800">
    <property type="entry name" value="EXOINULINASE INUD (AFU_ORTHOLOGUE AFUA_5G00480)"/>
    <property type="match status" value="1"/>
</dbReference>
<dbReference type="Pfam" id="PF08244">
    <property type="entry name" value="Glyco_hydro_32C"/>
    <property type="match status" value="1"/>
</dbReference>
<dbReference type="Proteomes" id="UP001431776">
    <property type="component" value="Unassembled WGS sequence"/>
</dbReference>
<dbReference type="CDD" id="cd18622">
    <property type="entry name" value="GH32_Inu-like"/>
    <property type="match status" value="1"/>
</dbReference>
<dbReference type="InterPro" id="IPR013148">
    <property type="entry name" value="Glyco_hydro_32_N"/>
</dbReference>
<evidence type="ECO:0000259" key="6">
    <source>
        <dbReference type="Pfam" id="PF08244"/>
    </source>
</evidence>